<dbReference type="InterPro" id="IPR038314">
    <property type="entry name" value="T6SS_sf"/>
</dbReference>
<dbReference type="Gene3D" id="1.20.120.1620">
    <property type="match status" value="1"/>
</dbReference>
<keyword evidence="3" id="KW-1185">Reference proteome</keyword>
<evidence type="ECO:0008006" key="4">
    <source>
        <dbReference type="Google" id="ProtNLM"/>
    </source>
</evidence>
<protein>
    <recommendedName>
        <fullName evidence="4">Type VI secretion system (T6SS), amidase immunity protein</fullName>
    </recommendedName>
</protein>
<feature type="chain" id="PRO_5012278522" description="Type VI secretion system (T6SS), amidase immunity protein" evidence="1">
    <location>
        <begin position="20"/>
        <end position="117"/>
    </location>
</feature>
<keyword evidence="1" id="KW-0732">Signal</keyword>
<name>A0A1T4N0L1_9GAMM</name>
<dbReference type="Proteomes" id="UP000190061">
    <property type="component" value="Unassembled WGS sequence"/>
</dbReference>
<evidence type="ECO:0000313" key="2">
    <source>
        <dbReference type="EMBL" id="SJZ72829.1"/>
    </source>
</evidence>
<accession>A0A1T4N0L1</accession>
<gene>
    <name evidence="2" type="ORF">SAMN02745674_00675</name>
</gene>
<dbReference type="EMBL" id="FUXP01000001">
    <property type="protein sequence ID" value="SJZ72829.1"/>
    <property type="molecule type" value="Genomic_DNA"/>
</dbReference>
<evidence type="ECO:0000256" key="1">
    <source>
        <dbReference type="SAM" id="SignalP"/>
    </source>
</evidence>
<sequence>MIRLALLMAALGMATDADATTTEARLTLKKWGLAHCVATHVEGHREPGGAAMAGYFQTGSHQSEEAYRNVRSFFDAWVVERPSVPKLPGTDLSLMTCINAYESPEYEQVVREQDRFL</sequence>
<organism evidence="2 3">
    <name type="scientific">Lysobacter spongiicola DSM 21749</name>
    <dbReference type="NCBI Taxonomy" id="1122188"/>
    <lineage>
        <taxon>Bacteria</taxon>
        <taxon>Pseudomonadati</taxon>
        <taxon>Pseudomonadota</taxon>
        <taxon>Gammaproteobacteria</taxon>
        <taxon>Lysobacterales</taxon>
        <taxon>Lysobacteraceae</taxon>
        <taxon>Novilysobacter</taxon>
    </lineage>
</organism>
<evidence type="ECO:0000313" key="3">
    <source>
        <dbReference type="Proteomes" id="UP000190061"/>
    </source>
</evidence>
<dbReference type="AlphaFoldDB" id="A0A1T4N0L1"/>
<feature type="signal peptide" evidence="1">
    <location>
        <begin position="1"/>
        <end position="19"/>
    </location>
</feature>
<proteinExistence type="predicted"/>
<reference evidence="2 3" key="1">
    <citation type="submission" date="2017-02" db="EMBL/GenBank/DDBJ databases">
        <authorList>
            <person name="Peterson S.W."/>
        </authorList>
    </citation>
    <scope>NUCLEOTIDE SEQUENCE [LARGE SCALE GENOMIC DNA]</scope>
    <source>
        <strain evidence="2 3">DSM 21749</strain>
    </source>
</reference>
<dbReference type="OrthoDB" id="8591547at2"/>
<dbReference type="RefSeq" id="WP_078757250.1">
    <property type="nucleotide sequence ID" value="NZ_FUXP01000001.1"/>
</dbReference>
<dbReference type="STRING" id="1122188.SAMN02745674_00675"/>